<reference evidence="2 3" key="1">
    <citation type="submission" date="2021-07" db="EMBL/GenBank/DDBJ databases">
        <title>Genome data of Colletotrichum spaethianum.</title>
        <authorList>
            <person name="Utami Y.D."/>
            <person name="Hiruma K."/>
        </authorList>
    </citation>
    <scope>NUCLEOTIDE SEQUENCE [LARGE SCALE GENOMIC DNA]</scope>
    <source>
        <strain evidence="2 3">MAFF 242679</strain>
    </source>
</reference>
<name>A0AA37GHW3_9PEZI</name>
<evidence type="ECO:0000313" key="3">
    <source>
        <dbReference type="Proteomes" id="UP001055172"/>
    </source>
</evidence>
<keyword evidence="3" id="KW-1185">Reference proteome</keyword>
<gene>
    <name evidence="2" type="ORF">ColLi_04122</name>
</gene>
<comment type="caution">
    <text evidence="2">The sequence shown here is derived from an EMBL/GenBank/DDBJ whole genome shotgun (WGS) entry which is preliminary data.</text>
</comment>
<accession>A0AA37GHW3</accession>
<proteinExistence type="predicted"/>
<dbReference type="Proteomes" id="UP001055172">
    <property type="component" value="Unassembled WGS sequence"/>
</dbReference>
<organism evidence="2 3">
    <name type="scientific">Colletotrichum liriopes</name>
    <dbReference type="NCBI Taxonomy" id="708192"/>
    <lineage>
        <taxon>Eukaryota</taxon>
        <taxon>Fungi</taxon>
        <taxon>Dikarya</taxon>
        <taxon>Ascomycota</taxon>
        <taxon>Pezizomycotina</taxon>
        <taxon>Sordariomycetes</taxon>
        <taxon>Hypocreomycetidae</taxon>
        <taxon>Glomerellales</taxon>
        <taxon>Glomerellaceae</taxon>
        <taxon>Colletotrichum</taxon>
        <taxon>Colletotrichum spaethianum species complex</taxon>
    </lineage>
</organism>
<feature type="region of interest" description="Disordered" evidence="1">
    <location>
        <begin position="1"/>
        <end position="23"/>
    </location>
</feature>
<evidence type="ECO:0000256" key="1">
    <source>
        <dbReference type="SAM" id="MobiDB-lite"/>
    </source>
</evidence>
<protein>
    <submittedName>
        <fullName evidence="2">Uncharacterized protein</fullName>
    </submittedName>
</protein>
<dbReference type="AlphaFoldDB" id="A0AA37GHW3"/>
<evidence type="ECO:0000313" key="2">
    <source>
        <dbReference type="EMBL" id="GJC81284.1"/>
    </source>
</evidence>
<sequence>MKQAGKGLRWEQEAEKQGGVGEAWVQTPSFGDAARERGVIGLKEQLGEVLIGLFCISTQKHRVDAMLCDPNFACPQQ</sequence>
<dbReference type="EMBL" id="BPPX01000007">
    <property type="protein sequence ID" value="GJC81284.1"/>
    <property type="molecule type" value="Genomic_DNA"/>
</dbReference>